<keyword evidence="3" id="KW-1185">Reference proteome</keyword>
<dbReference type="InterPro" id="IPR036412">
    <property type="entry name" value="HAD-like_sf"/>
</dbReference>
<proteinExistence type="predicted"/>
<organism evidence="2 3">
    <name type="scientific">Rhodobacter flavimaris</name>
    <dbReference type="NCBI Taxonomy" id="2907145"/>
    <lineage>
        <taxon>Bacteria</taxon>
        <taxon>Pseudomonadati</taxon>
        <taxon>Pseudomonadota</taxon>
        <taxon>Alphaproteobacteria</taxon>
        <taxon>Rhodobacterales</taxon>
        <taxon>Rhodobacter group</taxon>
        <taxon>Rhodobacter</taxon>
    </lineage>
</organism>
<name>A0ABS8YUG0_9RHOB</name>
<dbReference type="EMBL" id="JAJUOS010000004">
    <property type="protein sequence ID" value="MCE5973118.1"/>
    <property type="molecule type" value="Genomic_DNA"/>
</dbReference>
<dbReference type="Gene3D" id="1.10.150.750">
    <property type="match status" value="1"/>
</dbReference>
<dbReference type="Gene3D" id="3.40.50.1000">
    <property type="entry name" value="HAD superfamily/HAD-like"/>
    <property type="match status" value="1"/>
</dbReference>
<dbReference type="PRINTS" id="PR00413">
    <property type="entry name" value="HADHALOGNASE"/>
</dbReference>
<accession>A0ABS8YUG0</accession>
<dbReference type="SUPFAM" id="SSF56784">
    <property type="entry name" value="HAD-like"/>
    <property type="match status" value="1"/>
</dbReference>
<dbReference type="PANTHER" id="PTHR43316:SF3">
    <property type="entry name" value="HALOACID DEHALOGENASE, TYPE II (AFU_ORTHOLOGUE AFUA_2G07750)-RELATED"/>
    <property type="match status" value="1"/>
</dbReference>
<dbReference type="RefSeq" id="WP_233676123.1">
    <property type="nucleotide sequence ID" value="NZ_JAJUOS010000004.1"/>
</dbReference>
<dbReference type="SFLD" id="SFLDG01129">
    <property type="entry name" value="C1.5:_HAD__Beta-PGM__Phosphata"/>
    <property type="match status" value="1"/>
</dbReference>
<evidence type="ECO:0000313" key="3">
    <source>
        <dbReference type="Proteomes" id="UP001521181"/>
    </source>
</evidence>
<evidence type="ECO:0000313" key="2">
    <source>
        <dbReference type="EMBL" id="MCE5973118.1"/>
    </source>
</evidence>
<dbReference type="SFLD" id="SFLDS00003">
    <property type="entry name" value="Haloacid_Dehalogenase"/>
    <property type="match status" value="1"/>
</dbReference>
<dbReference type="PANTHER" id="PTHR43316">
    <property type="entry name" value="HYDROLASE, HALOACID DELAHOGENASE-RELATED"/>
    <property type="match status" value="1"/>
</dbReference>
<dbReference type="InterPro" id="IPR051540">
    <property type="entry name" value="S-2-haloacid_dehalogenase"/>
</dbReference>
<reference evidence="2 3" key="1">
    <citation type="submission" date="2021-12" db="EMBL/GenBank/DDBJ databases">
        <title>Sinirhodobacter sp. WL0062 is a bacterium isolated from seawater.</title>
        <authorList>
            <person name="Wang L."/>
            <person name="He W."/>
            <person name="Zhang D.-F."/>
        </authorList>
    </citation>
    <scope>NUCLEOTIDE SEQUENCE [LARGE SCALE GENOMIC DNA]</scope>
    <source>
        <strain evidence="2 3">WL0062</strain>
    </source>
</reference>
<dbReference type="InterPro" id="IPR006439">
    <property type="entry name" value="HAD-SF_hydro_IA"/>
</dbReference>
<evidence type="ECO:0000256" key="1">
    <source>
        <dbReference type="ARBA" id="ARBA00022801"/>
    </source>
</evidence>
<dbReference type="InterPro" id="IPR023214">
    <property type="entry name" value="HAD_sf"/>
</dbReference>
<gene>
    <name evidence="2" type="ORF">LZA78_06480</name>
</gene>
<sequence length="236" mass="26091">MEREVRTLIFDIGGTVFDWNTAIVEALTEVLPEELAPQVDKAAFSMTCRAKFLELNTAVMRGTEPWHTSDQMLTRVVAAAWREAGLGELPMDASGTLGRAWRNMPAWSGAREALALLRTKYVVAPLTILSCTMAVGSSRRNGIDWDLILSCDVLGVYKPDPRCYIRAAEVLDNSPNEIMMVAAHPSDLRAAIASGYRSAYILPRLEDPGEDYSGTDFDEEFDIVARDFGDLAEQLI</sequence>
<comment type="caution">
    <text evidence="2">The sequence shown here is derived from an EMBL/GenBank/DDBJ whole genome shotgun (WGS) entry which is preliminary data.</text>
</comment>
<dbReference type="GO" id="GO:0016787">
    <property type="term" value="F:hydrolase activity"/>
    <property type="evidence" value="ECO:0007669"/>
    <property type="project" value="UniProtKB-KW"/>
</dbReference>
<protein>
    <submittedName>
        <fullName evidence="2">HAD-IA family hydrolase</fullName>
    </submittedName>
</protein>
<dbReference type="Pfam" id="PF00702">
    <property type="entry name" value="Hydrolase"/>
    <property type="match status" value="1"/>
</dbReference>
<dbReference type="NCBIfam" id="TIGR01493">
    <property type="entry name" value="HAD-SF-IA-v2"/>
    <property type="match status" value="1"/>
</dbReference>
<keyword evidence="1 2" id="KW-0378">Hydrolase</keyword>
<dbReference type="Proteomes" id="UP001521181">
    <property type="component" value="Unassembled WGS sequence"/>
</dbReference>